<dbReference type="EMBL" id="CM047906">
    <property type="protein sequence ID" value="KAJ0085043.1"/>
    <property type="molecule type" value="Genomic_DNA"/>
</dbReference>
<reference evidence="2" key="1">
    <citation type="journal article" date="2023" name="G3 (Bethesda)">
        <title>Genome assembly and association tests identify interacting loci associated with vigor, precocity, and sex in interspecific pistachio rootstocks.</title>
        <authorList>
            <person name="Palmer W."/>
            <person name="Jacygrad E."/>
            <person name="Sagayaradj S."/>
            <person name="Cavanaugh K."/>
            <person name="Han R."/>
            <person name="Bertier L."/>
            <person name="Beede B."/>
            <person name="Kafkas S."/>
            <person name="Golino D."/>
            <person name="Preece J."/>
            <person name="Michelmore R."/>
        </authorList>
    </citation>
    <scope>NUCLEOTIDE SEQUENCE [LARGE SCALE GENOMIC DNA]</scope>
</reference>
<gene>
    <name evidence="1" type="ORF">Patl1_07842</name>
</gene>
<protein>
    <submittedName>
        <fullName evidence="1">Uncharacterized protein</fullName>
    </submittedName>
</protein>
<proteinExistence type="predicted"/>
<keyword evidence="2" id="KW-1185">Reference proteome</keyword>
<organism evidence="1 2">
    <name type="scientific">Pistacia atlantica</name>
    <dbReference type="NCBI Taxonomy" id="434234"/>
    <lineage>
        <taxon>Eukaryota</taxon>
        <taxon>Viridiplantae</taxon>
        <taxon>Streptophyta</taxon>
        <taxon>Embryophyta</taxon>
        <taxon>Tracheophyta</taxon>
        <taxon>Spermatophyta</taxon>
        <taxon>Magnoliopsida</taxon>
        <taxon>eudicotyledons</taxon>
        <taxon>Gunneridae</taxon>
        <taxon>Pentapetalae</taxon>
        <taxon>rosids</taxon>
        <taxon>malvids</taxon>
        <taxon>Sapindales</taxon>
        <taxon>Anacardiaceae</taxon>
        <taxon>Pistacia</taxon>
    </lineage>
</organism>
<evidence type="ECO:0000313" key="1">
    <source>
        <dbReference type="EMBL" id="KAJ0085043.1"/>
    </source>
</evidence>
<name>A0ACC1AFA9_9ROSI</name>
<accession>A0ACC1AFA9</accession>
<comment type="caution">
    <text evidence="1">The sequence shown here is derived from an EMBL/GenBank/DDBJ whole genome shotgun (WGS) entry which is preliminary data.</text>
</comment>
<evidence type="ECO:0000313" key="2">
    <source>
        <dbReference type="Proteomes" id="UP001164250"/>
    </source>
</evidence>
<dbReference type="Proteomes" id="UP001164250">
    <property type="component" value="Chromosome 10"/>
</dbReference>
<sequence length="281" mass="32454">MSIQTSLLGKRKSLEEEMNLPSDSSKKLSTSDLIGSNQIQSPIADTEEEMNEENGPLNGVDSCSHIIKTKSVVWQHFKKIKVDGKDKAECNYCRKQLAGGSKNGTRHLHAHIKICPRRKYGDVSQKILSMTPGEDSSSKSQMTLTSHQLDQESVRKDLAMMIVLHEYPLSMVDHYEFRKFCNNMQPLFKVVSRNTIKKDIFKMYDVEKEKTMKLLNKNRSRIAITWICGTAKQSKQRIYDDHSALYRQQLGLTKSTHKVNNHVRHFLMTLMRKKMNYNDKE</sequence>